<name>A0A1M6XXI3_9BACT</name>
<proteinExistence type="predicted"/>
<dbReference type="AlphaFoldDB" id="A0A1M6XXI3"/>
<accession>A0A1M6XXI3</accession>
<evidence type="ECO:0000313" key="2">
    <source>
        <dbReference type="Proteomes" id="UP000184420"/>
    </source>
</evidence>
<dbReference type="EMBL" id="FRBL01000002">
    <property type="protein sequence ID" value="SHL10700.1"/>
    <property type="molecule type" value="Genomic_DNA"/>
</dbReference>
<dbReference type="RefSeq" id="WP_073078647.1">
    <property type="nucleotide sequence ID" value="NZ_FRBL01000002.1"/>
</dbReference>
<organism evidence="1 2">
    <name type="scientific">Chitinophaga jiangningensis</name>
    <dbReference type="NCBI Taxonomy" id="1419482"/>
    <lineage>
        <taxon>Bacteria</taxon>
        <taxon>Pseudomonadati</taxon>
        <taxon>Bacteroidota</taxon>
        <taxon>Chitinophagia</taxon>
        <taxon>Chitinophagales</taxon>
        <taxon>Chitinophagaceae</taxon>
        <taxon>Chitinophaga</taxon>
    </lineage>
</organism>
<reference evidence="1 2" key="1">
    <citation type="submission" date="2016-11" db="EMBL/GenBank/DDBJ databases">
        <authorList>
            <person name="Jaros S."/>
            <person name="Januszkiewicz K."/>
            <person name="Wedrychowicz H."/>
        </authorList>
    </citation>
    <scope>NUCLEOTIDE SEQUENCE [LARGE SCALE GENOMIC DNA]</scope>
    <source>
        <strain evidence="1 2">DSM 27406</strain>
    </source>
</reference>
<evidence type="ECO:0000313" key="1">
    <source>
        <dbReference type="EMBL" id="SHL10700.1"/>
    </source>
</evidence>
<keyword evidence="2" id="KW-1185">Reference proteome</keyword>
<sequence length="177" mass="20979">MKKSQDKKMEYTLHYQLRGSRHEILSVVFSNFDLDSMRERLQAWLHICLTNDYGGYDTGEDRKMLMAFCEDFERIIEAFYIESKAREKALQMLKGEARKLFKKLNKCVALSKEERENTLPVLTEFAKSYKKRYVRAELLCMLESVIICDDDIGRERFSALTFFQCVNSLISLIYNHR</sequence>
<dbReference type="STRING" id="1419482.SAMN05444266_10263"/>
<protein>
    <submittedName>
        <fullName evidence="1">Uncharacterized protein</fullName>
    </submittedName>
</protein>
<dbReference type="OrthoDB" id="660750at2"/>
<gene>
    <name evidence="1" type="ORF">SAMN05444266_10263</name>
</gene>
<dbReference type="Proteomes" id="UP000184420">
    <property type="component" value="Unassembled WGS sequence"/>
</dbReference>